<dbReference type="Proteomes" id="UP000217676">
    <property type="component" value="Chromosome"/>
</dbReference>
<keyword evidence="7" id="KW-1185">Reference proteome</keyword>
<dbReference type="AlphaFoldDB" id="A0A160NYG3"/>
<dbReference type="InterPro" id="IPR050204">
    <property type="entry name" value="AraC_XylS_family_regulators"/>
</dbReference>
<reference evidence="6 7" key="1">
    <citation type="journal article" date="2016" name="Genome Announc.">
        <title>Complete Genome Sequence of Thiostrepton-Producing Streptomyces laurentii ATCC 31255.</title>
        <authorList>
            <person name="Doi K."/>
            <person name="Fujino Y."/>
            <person name="Nagayoshi Y."/>
            <person name="Ohshima T."/>
            <person name="Ogata S."/>
        </authorList>
    </citation>
    <scope>NUCLEOTIDE SEQUENCE [LARGE SCALE GENOMIC DNA]</scope>
    <source>
        <strain evidence="6 7">ATCC 31255</strain>
    </source>
</reference>
<dbReference type="PRINTS" id="PR00032">
    <property type="entry name" value="HTHARAC"/>
</dbReference>
<accession>A0A160NYG3</accession>
<dbReference type="PANTHER" id="PTHR46796">
    <property type="entry name" value="HTH-TYPE TRANSCRIPTIONAL ACTIVATOR RHAS-RELATED"/>
    <property type="match status" value="1"/>
</dbReference>
<dbReference type="InterPro" id="IPR009057">
    <property type="entry name" value="Homeodomain-like_sf"/>
</dbReference>
<proteinExistence type="predicted"/>
<evidence type="ECO:0000256" key="2">
    <source>
        <dbReference type="ARBA" id="ARBA00023125"/>
    </source>
</evidence>
<dbReference type="Pfam" id="PF14525">
    <property type="entry name" value="AraC_binding_2"/>
    <property type="match status" value="1"/>
</dbReference>
<evidence type="ECO:0000313" key="7">
    <source>
        <dbReference type="Proteomes" id="UP000217676"/>
    </source>
</evidence>
<dbReference type="RefSeq" id="WP_359875887.1">
    <property type="nucleotide sequence ID" value="NZ_JBEYHT010000015.1"/>
</dbReference>
<evidence type="ECO:0000313" key="6">
    <source>
        <dbReference type="EMBL" id="BAU83937.1"/>
    </source>
</evidence>
<evidence type="ECO:0000256" key="4">
    <source>
        <dbReference type="SAM" id="MobiDB-lite"/>
    </source>
</evidence>
<name>A0A160NYG3_STRLU</name>
<keyword evidence="3" id="KW-0804">Transcription</keyword>
<gene>
    <name evidence="6" type="ORF">SLA_3022</name>
</gene>
<evidence type="ECO:0000259" key="5">
    <source>
        <dbReference type="PROSITE" id="PS01124"/>
    </source>
</evidence>
<dbReference type="EMBL" id="AP017424">
    <property type="protein sequence ID" value="BAU83937.1"/>
    <property type="molecule type" value="Genomic_DNA"/>
</dbReference>
<evidence type="ECO:0000256" key="1">
    <source>
        <dbReference type="ARBA" id="ARBA00023015"/>
    </source>
</evidence>
<dbReference type="SUPFAM" id="SSF46689">
    <property type="entry name" value="Homeodomain-like"/>
    <property type="match status" value="1"/>
</dbReference>
<dbReference type="InterPro" id="IPR018062">
    <property type="entry name" value="HTH_AraC-typ_CS"/>
</dbReference>
<dbReference type="Pfam" id="PF12833">
    <property type="entry name" value="HTH_18"/>
    <property type="match status" value="1"/>
</dbReference>
<dbReference type="InterPro" id="IPR018060">
    <property type="entry name" value="HTH_AraC"/>
</dbReference>
<dbReference type="Gene3D" id="1.10.10.60">
    <property type="entry name" value="Homeodomain-like"/>
    <property type="match status" value="1"/>
</dbReference>
<dbReference type="InterPro" id="IPR035418">
    <property type="entry name" value="AraC-bd_2"/>
</dbReference>
<organism evidence="6 7">
    <name type="scientific">Streptomyces laurentii</name>
    <dbReference type="NCBI Taxonomy" id="39478"/>
    <lineage>
        <taxon>Bacteria</taxon>
        <taxon>Bacillati</taxon>
        <taxon>Actinomycetota</taxon>
        <taxon>Actinomycetes</taxon>
        <taxon>Kitasatosporales</taxon>
        <taxon>Streptomycetaceae</taxon>
        <taxon>Streptomyces</taxon>
    </lineage>
</organism>
<keyword evidence="2" id="KW-0238">DNA-binding</keyword>
<dbReference type="PROSITE" id="PS00041">
    <property type="entry name" value="HTH_ARAC_FAMILY_1"/>
    <property type="match status" value="1"/>
</dbReference>
<feature type="domain" description="HTH araC/xylS-type" evidence="5">
    <location>
        <begin position="252"/>
        <end position="351"/>
    </location>
</feature>
<dbReference type="InterPro" id="IPR020449">
    <property type="entry name" value="Tscrpt_reg_AraC-type_HTH"/>
</dbReference>
<protein>
    <submittedName>
        <fullName evidence="6">AraC family transcriptional regulator</fullName>
    </submittedName>
</protein>
<dbReference type="PANTHER" id="PTHR46796:SF6">
    <property type="entry name" value="ARAC SUBFAMILY"/>
    <property type="match status" value="1"/>
</dbReference>
<dbReference type="SMART" id="SM00342">
    <property type="entry name" value="HTH_ARAC"/>
    <property type="match status" value="1"/>
</dbReference>
<dbReference type="PROSITE" id="PS01124">
    <property type="entry name" value="HTH_ARAC_FAMILY_2"/>
    <property type="match status" value="1"/>
</dbReference>
<keyword evidence="1" id="KW-0805">Transcription regulation</keyword>
<evidence type="ECO:0000256" key="3">
    <source>
        <dbReference type="ARBA" id="ARBA00023163"/>
    </source>
</evidence>
<dbReference type="GO" id="GO:0003700">
    <property type="term" value="F:DNA-binding transcription factor activity"/>
    <property type="evidence" value="ECO:0007669"/>
    <property type="project" value="InterPro"/>
</dbReference>
<dbReference type="GO" id="GO:0043565">
    <property type="term" value="F:sequence-specific DNA binding"/>
    <property type="evidence" value="ECO:0007669"/>
    <property type="project" value="InterPro"/>
</dbReference>
<sequence>MAPETLEILDIPAVMESPWLTGLLTTPEGRAPRGFDLAAVLPAPRGRAYRREPRSRTLGDVNGATDVPAPVPDGVPHGRVRVRPLSRVRSVAVAGDRQDLRRTRLRVPRGERHRYVVVELLEQGVARLEQDGRTAVLGPGDIVVYDLGRPVRLDLPEPSRTKSVILPKDILGLKECDLARLTARRLPSDTPLAGLLSPFLCGFVDGAGTYPPRVVEVLARGLVDLLGVLNDEVTGRTAAAGEPPRGNRALRLRIQAFIDRRLADPGLTPRAIAQAHHISVRYLHKLFENEDATVNRWIQRRRLDRSRRDLALHRNVTIAAVAHQWGFTSAAHYSRVFRAAYGMSPREWRESGEASLAGTASVQLVEP</sequence>
<feature type="region of interest" description="Disordered" evidence="4">
    <location>
        <begin position="52"/>
        <end position="74"/>
    </location>
</feature>
<dbReference type="KEGG" id="slau:SLA_3022"/>